<organism evidence="1 2">
    <name type="scientific">Rattus norvegicus</name>
    <name type="common">Rat</name>
    <dbReference type="NCBI Taxonomy" id="10116"/>
    <lineage>
        <taxon>Eukaryota</taxon>
        <taxon>Metazoa</taxon>
        <taxon>Chordata</taxon>
        <taxon>Craniata</taxon>
        <taxon>Vertebrata</taxon>
        <taxon>Euteleostomi</taxon>
        <taxon>Mammalia</taxon>
        <taxon>Eutheria</taxon>
        <taxon>Euarchontoglires</taxon>
        <taxon>Glires</taxon>
        <taxon>Rodentia</taxon>
        <taxon>Myomorpha</taxon>
        <taxon>Muroidea</taxon>
        <taxon>Muridae</taxon>
        <taxon>Murinae</taxon>
        <taxon>Rattus</taxon>
    </lineage>
</organism>
<gene>
    <name evidence="1" type="ORF">rCG_30187</name>
</gene>
<name>A6ILC3_RAT</name>
<sequence length="33" mass="3819">METGIAPKELSLNRPTSPISYHPFFSPYHWLVC</sequence>
<dbReference type="Proteomes" id="UP000234681">
    <property type="component" value="Chromosome 4"/>
</dbReference>
<accession>A6ILC3</accession>
<evidence type="ECO:0000313" key="1">
    <source>
        <dbReference type="EMBL" id="EDM02016.1"/>
    </source>
</evidence>
<reference evidence="1 2" key="1">
    <citation type="submission" date="2005-09" db="EMBL/GenBank/DDBJ databases">
        <authorList>
            <person name="Mural R.J."/>
            <person name="Li P.W."/>
            <person name="Adams M.D."/>
            <person name="Amanatides P.G."/>
            <person name="Baden-Tillson H."/>
            <person name="Barnstead M."/>
            <person name="Chin S.H."/>
            <person name="Dew I."/>
            <person name="Evans C.A."/>
            <person name="Ferriera S."/>
            <person name="Flanigan M."/>
            <person name="Fosler C."/>
            <person name="Glodek A."/>
            <person name="Gu Z."/>
            <person name="Holt R.A."/>
            <person name="Jennings D."/>
            <person name="Kraft C.L."/>
            <person name="Lu F."/>
            <person name="Nguyen T."/>
            <person name="Nusskern D.R."/>
            <person name="Pfannkoch C.M."/>
            <person name="Sitter C."/>
            <person name="Sutton G.G."/>
            <person name="Venter J.C."/>
            <person name="Wang Z."/>
            <person name="Woodage T."/>
            <person name="Zheng X.H."/>
            <person name="Zhong F."/>
        </authorList>
    </citation>
    <scope>NUCLEOTIDE SEQUENCE [LARGE SCALE GENOMIC DNA]</scope>
    <source>
        <strain>BN</strain>
        <strain evidence="2">Sprague-Dawley</strain>
    </source>
</reference>
<dbReference type="EMBL" id="CH473964">
    <property type="protein sequence ID" value="EDM02016.1"/>
    <property type="molecule type" value="Genomic_DNA"/>
</dbReference>
<protein>
    <submittedName>
        <fullName evidence="1">RCG30187</fullName>
    </submittedName>
</protein>
<dbReference type="AlphaFoldDB" id="A6ILC3"/>
<proteinExistence type="predicted"/>
<evidence type="ECO:0000313" key="2">
    <source>
        <dbReference type="Proteomes" id="UP000234681"/>
    </source>
</evidence>